<name>A0ABT0AB90_9SPHN</name>
<dbReference type="SUPFAM" id="SSF51556">
    <property type="entry name" value="Metallo-dependent hydrolases"/>
    <property type="match status" value="1"/>
</dbReference>
<dbReference type="InterPro" id="IPR050378">
    <property type="entry name" value="Metallo-dep_Hydrolases_sf"/>
</dbReference>
<dbReference type="InterPro" id="IPR023100">
    <property type="entry name" value="D-aminoacylase_insert_dom_sf"/>
</dbReference>
<dbReference type="Pfam" id="PF07969">
    <property type="entry name" value="Amidohydro_3"/>
    <property type="match status" value="2"/>
</dbReference>
<dbReference type="PANTHER" id="PTHR11647">
    <property type="entry name" value="HYDRANTOINASE/DIHYDROPYRIMIDINASE FAMILY MEMBER"/>
    <property type="match status" value="1"/>
</dbReference>
<dbReference type="SUPFAM" id="SSF51338">
    <property type="entry name" value="Composite domain of metallo-dependent hydrolases"/>
    <property type="match status" value="1"/>
</dbReference>
<organism evidence="3 4">
    <name type="scientific">Novosphingobium mangrovi</name>
    <name type="common">ex Hu et al. 2023</name>
    <dbReference type="NCBI Taxonomy" id="2930094"/>
    <lineage>
        <taxon>Bacteria</taxon>
        <taxon>Pseudomonadati</taxon>
        <taxon>Pseudomonadota</taxon>
        <taxon>Alphaproteobacteria</taxon>
        <taxon>Sphingomonadales</taxon>
        <taxon>Sphingomonadaceae</taxon>
        <taxon>Novosphingobium</taxon>
    </lineage>
</organism>
<dbReference type="EMBL" id="JALHAT010000008">
    <property type="protein sequence ID" value="MCJ1960455.1"/>
    <property type="molecule type" value="Genomic_DNA"/>
</dbReference>
<feature type="signal peptide" evidence="1">
    <location>
        <begin position="1"/>
        <end position="24"/>
    </location>
</feature>
<evidence type="ECO:0000259" key="2">
    <source>
        <dbReference type="Pfam" id="PF07969"/>
    </source>
</evidence>
<dbReference type="Gene3D" id="2.30.40.10">
    <property type="entry name" value="Urease, subunit C, domain 1"/>
    <property type="match status" value="1"/>
</dbReference>
<dbReference type="RefSeq" id="WP_243798595.1">
    <property type="nucleotide sequence ID" value="NZ_JALHAT010000008.1"/>
</dbReference>
<feature type="domain" description="Amidohydrolase 3" evidence="2">
    <location>
        <begin position="78"/>
        <end position="261"/>
    </location>
</feature>
<dbReference type="InterPro" id="IPR013108">
    <property type="entry name" value="Amidohydro_3"/>
</dbReference>
<dbReference type="InterPro" id="IPR032466">
    <property type="entry name" value="Metal_Hydrolase"/>
</dbReference>
<feature type="chain" id="PRO_5047135269" evidence="1">
    <location>
        <begin position="25"/>
        <end position="537"/>
    </location>
</feature>
<evidence type="ECO:0000256" key="1">
    <source>
        <dbReference type="SAM" id="SignalP"/>
    </source>
</evidence>
<comment type="caution">
    <text evidence="3">The sequence shown here is derived from an EMBL/GenBank/DDBJ whole genome shotgun (WGS) entry which is preliminary data.</text>
</comment>
<proteinExistence type="predicted"/>
<reference evidence="3" key="1">
    <citation type="submission" date="2022-03" db="EMBL/GenBank/DDBJ databases">
        <title>Identification of a novel bacterium isolated from mangrove sediments.</title>
        <authorList>
            <person name="Pan X."/>
        </authorList>
    </citation>
    <scope>NUCLEOTIDE SEQUENCE</scope>
    <source>
        <strain evidence="3">B2637</strain>
    </source>
</reference>
<keyword evidence="4" id="KW-1185">Reference proteome</keyword>
<evidence type="ECO:0000313" key="3">
    <source>
        <dbReference type="EMBL" id="MCJ1960455.1"/>
    </source>
</evidence>
<sequence length="537" mass="57187">MKTLSLRKATLGLLAGAAALAPLAAIGDGHEPDGTLTVIRGGTIYDGASTSPVTGDVVLRGDAIVYVGPARSVPEGARVIDATGKIVAPGFIDPHTHAQRFLESAGGEGRLNLPWLMQGVTTIFTGVDGGGTPEVKAFLDDVEARTFGTNVAAYVGFGPVRRAVLDNDARAPTGEELERMQALVAKGMCEGALGLSTGLFYAPQSFSKTGEVTALAREAAKRGGIYDTHQRDEATYTIGIEKSVEEAITIGREAGLPVHFAHIKVLGVDVHGTSGAIIAQIEKARAAGQNVTADQYPWEASGTSLQASLLPGWAQDGGREALLRRLDDPATLRRIKAEMTENMRRRGGPHALLLTHPGHEWTAMRLDEIAARWELDPLDAAVRIIRDGDRSGKLVSFNMAERDIAAFMRQPWVVTSSDGSEGHPRMYANFPQKYAKYVKAEHVIDLATFINSSTGRTAEMFGLTDRGHLKPGYKADVVVFDPDGYRPVATYVSPRELTVGVDALFVNGQQAIREGKPTGIAAGKALRHAPTPGTCPA</sequence>
<dbReference type="InterPro" id="IPR011059">
    <property type="entry name" value="Metal-dep_hydrolase_composite"/>
</dbReference>
<keyword evidence="1" id="KW-0732">Signal</keyword>
<feature type="domain" description="Amidohydrolase 3" evidence="2">
    <location>
        <begin position="404"/>
        <end position="510"/>
    </location>
</feature>
<protein>
    <submittedName>
        <fullName evidence="3">Amidohydrolase family protein</fullName>
    </submittedName>
</protein>
<accession>A0ABT0AB90</accession>
<gene>
    <name evidence="3" type="ORF">MTR65_07180</name>
</gene>
<dbReference type="Proteomes" id="UP001162802">
    <property type="component" value="Unassembled WGS sequence"/>
</dbReference>
<dbReference type="Gene3D" id="3.30.1490.130">
    <property type="entry name" value="D-aminoacylase. Domain 3"/>
    <property type="match status" value="1"/>
</dbReference>
<dbReference type="Gene3D" id="3.20.20.140">
    <property type="entry name" value="Metal-dependent hydrolases"/>
    <property type="match status" value="1"/>
</dbReference>
<evidence type="ECO:0000313" key="4">
    <source>
        <dbReference type="Proteomes" id="UP001162802"/>
    </source>
</evidence>
<dbReference type="PANTHER" id="PTHR11647:SF1">
    <property type="entry name" value="COLLAPSIN RESPONSE MEDIATOR PROTEIN"/>
    <property type="match status" value="1"/>
</dbReference>